<dbReference type="Proteomes" id="UP001057402">
    <property type="component" value="Chromosome 9"/>
</dbReference>
<proteinExistence type="predicted"/>
<keyword evidence="2" id="KW-1185">Reference proteome</keyword>
<protein>
    <submittedName>
        <fullName evidence="1">Uncharacterized protein</fullName>
    </submittedName>
</protein>
<accession>A0ACB9MNG9</accession>
<evidence type="ECO:0000313" key="2">
    <source>
        <dbReference type="Proteomes" id="UP001057402"/>
    </source>
</evidence>
<gene>
    <name evidence="1" type="ORF">MLD38_030417</name>
</gene>
<sequence>MERGDSALSPVKYSEHKTLTRKLDLGAWDGPLCNAQRRTVRISVTDPDATDSSSDDEGAEEVFVRRQRVRRYVREIMIESAEPRGEPCAAGKIEAEVSTGKPLLRVSTKSGKRFRGVRQRPWGKWAAEIRDPTRRARRWLGTYDTAEEAALAYDKAAIELRGPGAVTNFYTPSTTLEVASTEPENVAALSVFVSGYDSSSKESQSLNPVCSPTSLLLPNHCSSMMVGPDKQIKESQEAAGESEHLRPELPFLENFSIPEASSFDITTTLSNLAMGADMGDVFLGGLRDFWPPVSANVSLVDMDDYIRDIGDMDDYIRDWISSDPPDVQ</sequence>
<evidence type="ECO:0000313" key="1">
    <source>
        <dbReference type="EMBL" id="KAI4324979.1"/>
    </source>
</evidence>
<reference evidence="2" key="1">
    <citation type="journal article" date="2023" name="Front. Plant Sci.">
        <title>Chromosomal-level genome assembly of Melastoma candidum provides insights into trichome evolution.</title>
        <authorList>
            <person name="Zhong Y."/>
            <person name="Wu W."/>
            <person name="Sun C."/>
            <person name="Zou P."/>
            <person name="Liu Y."/>
            <person name="Dai S."/>
            <person name="Zhou R."/>
        </authorList>
    </citation>
    <scope>NUCLEOTIDE SEQUENCE [LARGE SCALE GENOMIC DNA]</scope>
</reference>
<dbReference type="EMBL" id="CM042888">
    <property type="protein sequence ID" value="KAI4324979.1"/>
    <property type="molecule type" value="Genomic_DNA"/>
</dbReference>
<comment type="caution">
    <text evidence="1">The sequence shown here is derived from an EMBL/GenBank/DDBJ whole genome shotgun (WGS) entry which is preliminary data.</text>
</comment>
<organism evidence="1 2">
    <name type="scientific">Melastoma candidum</name>
    <dbReference type="NCBI Taxonomy" id="119954"/>
    <lineage>
        <taxon>Eukaryota</taxon>
        <taxon>Viridiplantae</taxon>
        <taxon>Streptophyta</taxon>
        <taxon>Embryophyta</taxon>
        <taxon>Tracheophyta</taxon>
        <taxon>Spermatophyta</taxon>
        <taxon>Magnoliopsida</taxon>
        <taxon>eudicotyledons</taxon>
        <taxon>Gunneridae</taxon>
        <taxon>Pentapetalae</taxon>
        <taxon>rosids</taxon>
        <taxon>malvids</taxon>
        <taxon>Myrtales</taxon>
        <taxon>Melastomataceae</taxon>
        <taxon>Melastomatoideae</taxon>
        <taxon>Melastomateae</taxon>
        <taxon>Melastoma</taxon>
    </lineage>
</organism>
<name>A0ACB9MNG9_9MYRT</name>